<keyword evidence="2" id="KW-1185">Reference proteome</keyword>
<name>A0A2N0YYG5_9BACI</name>
<dbReference type="Proteomes" id="UP000233375">
    <property type="component" value="Unassembled WGS sequence"/>
</dbReference>
<dbReference type="EMBL" id="PISE01000044">
    <property type="protein sequence ID" value="PKG22301.1"/>
    <property type="molecule type" value="Genomic_DNA"/>
</dbReference>
<comment type="caution">
    <text evidence="1">The sequence shown here is derived from an EMBL/GenBank/DDBJ whole genome shotgun (WGS) entry which is preliminary data.</text>
</comment>
<sequence>MQFTEEAAKELLEYIDNNCNMQGIRIIAVSIEENIHYQIYWEKEQFPDDEVIIQNGLKIFLDFKTSEVLKEQMIFYTEKDGKKGLFIMKSISDCSTCSTVCF</sequence>
<dbReference type="SUPFAM" id="SSF89360">
    <property type="entry name" value="HesB-like domain"/>
    <property type="match status" value="1"/>
</dbReference>
<protein>
    <recommendedName>
        <fullName evidence="3">Iron-sulfur cluster assembly accessory protein</fullName>
    </recommendedName>
</protein>
<accession>A0A2N0YYG5</accession>
<evidence type="ECO:0000313" key="2">
    <source>
        <dbReference type="Proteomes" id="UP000233375"/>
    </source>
</evidence>
<dbReference type="InterPro" id="IPR035903">
    <property type="entry name" value="HesB-like_dom_sf"/>
</dbReference>
<dbReference type="RefSeq" id="WP_101178543.1">
    <property type="nucleotide sequence ID" value="NZ_PISE01000044.1"/>
</dbReference>
<organism evidence="1 2">
    <name type="scientific">Niallia nealsonii</name>
    <dbReference type="NCBI Taxonomy" id="115979"/>
    <lineage>
        <taxon>Bacteria</taxon>
        <taxon>Bacillati</taxon>
        <taxon>Bacillota</taxon>
        <taxon>Bacilli</taxon>
        <taxon>Bacillales</taxon>
        <taxon>Bacillaceae</taxon>
        <taxon>Niallia</taxon>
    </lineage>
</organism>
<dbReference type="AlphaFoldDB" id="A0A2N0YYG5"/>
<dbReference type="Gene3D" id="2.60.300.12">
    <property type="entry name" value="HesB-like domain"/>
    <property type="match status" value="1"/>
</dbReference>
<proteinExistence type="predicted"/>
<gene>
    <name evidence="1" type="ORF">CWS01_17875</name>
</gene>
<evidence type="ECO:0000313" key="1">
    <source>
        <dbReference type="EMBL" id="PKG22301.1"/>
    </source>
</evidence>
<evidence type="ECO:0008006" key="3">
    <source>
        <dbReference type="Google" id="ProtNLM"/>
    </source>
</evidence>
<dbReference type="OrthoDB" id="2933758at2"/>
<reference evidence="1 2" key="1">
    <citation type="journal article" date="2003" name="Int. J. Syst. Evol. Microbiol.">
        <title>Bacillus nealsonii sp. nov., isolated from a spacecraft-assembly facility, whose spores are gamma-radiation resistant.</title>
        <authorList>
            <person name="Venkateswaran K."/>
            <person name="Kempf M."/>
            <person name="Chen F."/>
            <person name="Satomi M."/>
            <person name="Nicholson W."/>
            <person name="Kern R."/>
        </authorList>
    </citation>
    <scope>NUCLEOTIDE SEQUENCE [LARGE SCALE GENOMIC DNA]</scope>
    <source>
        <strain evidence="1 2">FO-92</strain>
    </source>
</reference>